<dbReference type="VEuPathDB" id="FungiDB:TAPDE_003396"/>
<comment type="similarity">
    <text evidence="8">Belongs to the CWC16 family. YJU2 subfamily.</text>
</comment>
<evidence type="ECO:0000256" key="7">
    <source>
        <dbReference type="ARBA" id="ARBA00023242"/>
    </source>
</evidence>
<keyword evidence="2" id="KW-0507">mRNA processing</keyword>
<dbReference type="eggNOG" id="KOG2989">
    <property type="taxonomic scope" value="Eukaryota"/>
</dbReference>
<reference evidence="10 11" key="1">
    <citation type="journal article" date="2013" name="MBio">
        <title>Genome sequencing of the plant pathogen Taphrina deformans, the causal agent of peach leaf curl.</title>
        <authorList>
            <person name="Cisse O.H."/>
            <person name="Almeida J.M.G.C.F."/>
            <person name="Fonseca A."/>
            <person name="Kumar A.A."/>
            <person name="Salojaervi J."/>
            <person name="Overmyer K."/>
            <person name="Hauser P.M."/>
            <person name="Pagni M."/>
        </authorList>
    </citation>
    <scope>NUCLEOTIDE SEQUENCE [LARGE SCALE GENOMIC DNA]</scope>
    <source>
        <strain evidence="11">PYCC 5710 / ATCC 11124 / CBS 356.35 / IMI 108563 / JCM 9778 / NBRC 8474</strain>
    </source>
</reference>
<dbReference type="PANTHER" id="PTHR12111">
    <property type="entry name" value="SPLICING FACTOR YJU2"/>
    <property type="match status" value="1"/>
</dbReference>
<dbReference type="AlphaFoldDB" id="R4XIN2"/>
<evidence type="ECO:0000256" key="6">
    <source>
        <dbReference type="ARBA" id="ARBA00023187"/>
    </source>
</evidence>
<feature type="binding site" evidence="8">
    <location>
        <position position="49"/>
    </location>
    <ligand>
        <name>Zn(2+)</name>
        <dbReference type="ChEBI" id="CHEBI:29105"/>
    </ligand>
</feature>
<evidence type="ECO:0000313" key="10">
    <source>
        <dbReference type="EMBL" id="CCG83228.1"/>
    </source>
</evidence>
<evidence type="ECO:0000256" key="5">
    <source>
        <dbReference type="ARBA" id="ARBA00022833"/>
    </source>
</evidence>
<comment type="function">
    <text evidence="8">Part of the spliceosome which catalyzes two sequential transesterification reactions, first the excision of the non-coding intron from pre-mRNA and then the ligation of the coding exons to form the mature mRNA. Plays a role in stabilizing the structure of the spliceosome catalytic core and docking of the branch helix into the active site, producing 5'-exon and lariat intron-3'-intermediates.</text>
</comment>
<dbReference type="STRING" id="1097556.R4XIN2"/>
<dbReference type="EMBL" id="CAHR02000131">
    <property type="protein sequence ID" value="CCG83228.1"/>
    <property type="molecule type" value="Genomic_DNA"/>
</dbReference>
<name>R4XIN2_TAPDE</name>
<keyword evidence="6" id="KW-0508">mRNA splicing</keyword>
<proteinExistence type="inferred from homology"/>
<evidence type="ECO:0000256" key="2">
    <source>
        <dbReference type="ARBA" id="ARBA00022664"/>
    </source>
</evidence>
<dbReference type="PANTHER" id="PTHR12111:SF1">
    <property type="entry name" value="SPLICING FACTOR YJU2"/>
    <property type="match status" value="1"/>
</dbReference>
<keyword evidence="7 8" id="KW-0539">Nucleus</keyword>
<evidence type="ECO:0000256" key="9">
    <source>
        <dbReference type="SAM" id="MobiDB-lite"/>
    </source>
</evidence>
<comment type="subcellular location">
    <subcellularLocation>
        <location evidence="1 8">Nucleus</location>
    </subcellularLocation>
</comment>
<feature type="binding site" evidence="8">
    <location>
        <position position="46"/>
    </location>
    <ligand>
        <name>Zn(2+)</name>
        <dbReference type="ChEBI" id="CHEBI:29105"/>
    </ligand>
</feature>
<sequence>MAERKVLNKYIPPDFDPSQLKRVKAKDRTGPKLQTVRLMTPFSMRCNACGEYIYKGKKFNARKEDTLEKYYSVKIYRFHIKCTRCSGSITFRTDPKNADYAAESGAQRNFEPWRTEPAAQDDDETELDKLEEEEENVMAALESKTMDAKQEMEIADALDEIRTRNAMNARADPDKLLKKMERDRLAEEEARLAAEAERTGTLEEDILAARAVFQGDQGAIVRRIRDDADAADVVNPPGDGGAVLSGSPTIAKPVAKFMPQVVSKRPRGSLLGVKVVRKTKLV</sequence>
<keyword evidence="11" id="KW-1185">Reference proteome</keyword>
<dbReference type="HAMAP" id="MF_03226">
    <property type="entry name" value="YJU2"/>
    <property type="match status" value="1"/>
</dbReference>
<accession>R4XIN2</accession>
<dbReference type="Pfam" id="PF04502">
    <property type="entry name" value="Saf4_Yju2"/>
    <property type="match status" value="1"/>
</dbReference>
<feature type="binding site" evidence="8">
    <location>
        <position position="85"/>
    </location>
    <ligand>
        <name>Zn(2+)</name>
        <dbReference type="ChEBI" id="CHEBI:29105"/>
    </ligand>
</feature>
<dbReference type="GO" id="GO:0000349">
    <property type="term" value="P:generation of catalytic spliceosome for first transesterification step"/>
    <property type="evidence" value="ECO:0007669"/>
    <property type="project" value="UniProtKB-UniRule"/>
</dbReference>
<keyword evidence="5 8" id="KW-0862">Zinc</keyword>
<dbReference type="GO" id="GO:0046872">
    <property type="term" value="F:metal ion binding"/>
    <property type="evidence" value="ECO:0007669"/>
    <property type="project" value="UniProtKB-KW"/>
</dbReference>
<gene>
    <name evidence="10" type="ORF">TAPDE_003396</name>
</gene>
<comment type="subunit">
    <text evidence="8">Component of the spliceosome. Present in the activated B complex, the catalytically activated B* complex which catalyzes the branching, the catalytic step 1 C complex catalyzing the exon ligation, and the postcatalytic P complex containing the ligated exons (mRNA) and the excised lariat intron.</text>
</comment>
<evidence type="ECO:0000256" key="8">
    <source>
        <dbReference type="HAMAP-Rule" id="MF_03226"/>
    </source>
</evidence>
<feature type="binding site" evidence="8">
    <location>
        <position position="82"/>
    </location>
    <ligand>
        <name>Zn(2+)</name>
        <dbReference type="ChEBI" id="CHEBI:29105"/>
    </ligand>
</feature>
<feature type="region of interest" description="Disordered" evidence="9">
    <location>
        <begin position="104"/>
        <end position="124"/>
    </location>
</feature>
<evidence type="ECO:0000313" key="11">
    <source>
        <dbReference type="Proteomes" id="UP000013776"/>
    </source>
</evidence>
<keyword evidence="3 8" id="KW-0479">Metal-binding</keyword>
<dbReference type="OrthoDB" id="674963at2759"/>
<dbReference type="InterPro" id="IPR007590">
    <property type="entry name" value="Saf4/Yju2"/>
</dbReference>
<dbReference type="GO" id="GO:0071006">
    <property type="term" value="C:U2-type catalytic step 1 spliceosome"/>
    <property type="evidence" value="ECO:0007669"/>
    <property type="project" value="UniProtKB-UniRule"/>
</dbReference>
<protein>
    <recommendedName>
        <fullName evidence="8">Splicing factor YJU2</fullName>
    </recommendedName>
</protein>
<comment type="caution">
    <text evidence="10">The sequence shown here is derived from an EMBL/GenBank/DDBJ whole genome shotgun (WGS) entry which is preliminary data.</text>
</comment>
<dbReference type="Proteomes" id="UP000013776">
    <property type="component" value="Unassembled WGS sequence"/>
</dbReference>
<evidence type="ECO:0000256" key="4">
    <source>
        <dbReference type="ARBA" id="ARBA00022728"/>
    </source>
</evidence>
<evidence type="ECO:0000256" key="1">
    <source>
        <dbReference type="ARBA" id="ARBA00004123"/>
    </source>
</evidence>
<keyword evidence="4 8" id="KW-0747">Spliceosome</keyword>
<dbReference type="InterPro" id="IPR043701">
    <property type="entry name" value="Yju2"/>
</dbReference>
<evidence type="ECO:0000256" key="3">
    <source>
        <dbReference type="ARBA" id="ARBA00022723"/>
    </source>
</evidence>
<organism evidence="10 11">
    <name type="scientific">Taphrina deformans (strain PYCC 5710 / ATCC 11124 / CBS 356.35 / IMI 108563 / JCM 9778 / NBRC 8474)</name>
    <name type="common">Peach leaf curl fungus</name>
    <name type="synonym">Lalaria deformans</name>
    <dbReference type="NCBI Taxonomy" id="1097556"/>
    <lineage>
        <taxon>Eukaryota</taxon>
        <taxon>Fungi</taxon>
        <taxon>Dikarya</taxon>
        <taxon>Ascomycota</taxon>
        <taxon>Taphrinomycotina</taxon>
        <taxon>Taphrinomycetes</taxon>
        <taxon>Taphrinales</taxon>
        <taxon>Taphrinaceae</taxon>
        <taxon>Taphrina</taxon>
    </lineage>
</organism>